<dbReference type="AlphaFoldDB" id="A0AAD9RDL7"/>
<dbReference type="PANTHER" id="PTHR47510:SF3">
    <property type="entry name" value="ENDO_EXONUCLEASE_PHOSPHATASE DOMAIN-CONTAINING PROTEIN"/>
    <property type="match status" value="1"/>
</dbReference>
<dbReference type="InterPro" id="IPR057251">
    <property type="entry name" value="FP_C"/>
</dbReference>
<dbReference type="InterPro" id="IPR036691">
    <property type="entry name" value="Endo/exonu/phosph_ase_sf"/>
</dbReference>
<feature type="domain" description="FP protein C-terminal" evidence="5">
    <location>
        <begin position="218"/>
        <end position="265"/>
    </location>
</feature>
<dbReference type="Pfam" id="PF03372">
    <property type="entry name" value="Exo_endo_phos"/>
    <property type="match status" value="1"/>
</dbReference>
<dbReference type="Proteomes" id="UP001258017">
    <property type="component" value="Unassembled WGS sequence"/>
</dbReference>
<evidence type="ECO:0000313" key="6">
    <source>
        <dbReference type="EMBL" id="KAK2577783.1"/>
    </source>
</evidence>
<organism evidence="6 7">
    <name type="scientific">Odynerus spinipes</name>
    <dbReference type="NCBI Taxonomy" id="1348599"/>
    <lineage>
        <taxon>Eukaryota</taxon>
        <taxon>Metazoa</taxon>
        <taxon>Ecdysozoa</taxon>
        <taxon>Arthropoda</taxon>
        <taxon>Hexapoda</taxon>
        <taxon>Insecta</taxon>
        <taxon>Pterygota</taxon>
        <taxon>Neoptera</taxon>
        <taxon>Endopterygota</taxon>
        <taxon>Hymenoptera</taxon>
        <taxon>Apocrita</taxon>
        <taxon>Aculeata</taxon>
        <taxon>Vespoidea</taxon>
        <taxon>Vespidae</taxon>
        <taxon>Eumeninae</taxon>
        <taxon>Odynerus</taxon>
    </lineage>
</organism>
<dbReference type="PANTHER" id="PTHR47510">
    <property type="entry name" value="REVERSE TRANSCRIPTASE DOMAIN-CONTAINING PROTEIN"/>
    <property type="match status" value="1"/>
</dbReference>
<reference evidence="6" key="2">
    <citation type="journal article" date="2023" name="Commun. Biol.">
        <title>Intrasexual cuticular hydrocarbon dimorphism in a wasp sheds light on hydrocarbon biosynthesis genes in Hymenoptera.</title>
        <authorList>
            <person name="Moris V.C."/>
            <person name="Podsiadlowski L."/>
            <person name="Martin S."/>
            <person name="Oeyen J.P."/>
            <person name="Donath A."/>
            <person name="Petersen M."/>
            <person name="Wilbrandt J."/>
            <person name="Misof B."/>
            <person name="Liedtke D."/>
            <person name="Thamm M."/>
            <person name="Scheiner R."/>
            <person name="Schmitt T."/>
            <person name="Niehuis O."/>
        </authorList>
    </citation>
    <scope>NUCLEOTIDE SEQUENCE</scope>
    <source>
        <strain evidence="6">GBR_01_08_01A</strain>
    </source>
</reference>
<dbReference type="GO" id="GO:0003824">
    <property type="term" value="F:catalytic activity"/>
    <property type="evidence" value="ECO:0007669"/>
    <property type="project" value="InterPro"/>
</dbReference>
<feature type="domain" description="Endonuclease/exonuclease/phosphatase" evidence="4">
    <location>
        <begin position="291"/>
        <end position="421"/>
    </location>
</feature>
<evidence type="ECO:0000313" key="7">
    <source>
        <dbReference type="Proteomes" id="UP001258017"/>
    </source>
</evidence>
<dbReference type="SUPFAM" id="SSF56219">
    <property type="entry name" value="DNase I-like"/>
    <property type="match status" value="1"/>
</dbReference>
<keyword evidence="7" id="KW-1185">Reference proteome</keyword>
<feature type="transmembrane region" description="Helical" evidence="3">
    <location>
        <begin position="450"/>
        <end position="468"/>
    </location>
</feature>
<sequence>MQSQSARASVVASTSRTSSLLQSTQEAPLATDQISNTELLRALNARFVEISAQIRALPAMQAQIEANSARISDLEEGNKQLRDNIVQFQRQLDADSREHSRLLARQSGAELIILGAPCPSEEMLLEVAQSVATLVGLTLENNDVTEIRFLVPQSKARREDAPLPILIKLRSRDLARKLISAKRAKGRLRSSDLQLSSGVVVDRITSIFVNEALPRDLHQLLKSVKSVARVHAYKYVWHRDGAILLRKSDGAKIERIYSISDLRDLEARQNPGVSSVAQSNSLRDSSRQSASLNLSQTHIIAVSETWLHAGAPDATVLLPGYSILRNDREGKTGGGVALYIHETLSAKLLASSPQHYSNAPKYLFVEIKQAGSYPLLVAIVYRPPKATNLTAFSSDYDRFVIDYSSIVILGDFNANQLGHSYEAIDLRNFFPSVPYIWYRSHPRVTRMHQIPCLISAYLVIVILSVLMVNPLHHSLPVMI</sequence>
<accession>A0AAD9RDL7</accession>
<protein>
    <recommendedName>
        <fullName evidence="8">Endonuclease/exonuclease/phosphatase domain-containing protein</fullName>
    </recommendedName>
</protein>
<dbReference type="EMBL" id="JAIFRP010001239">
    <property type="protein sequence ID" value="KAK2577783.1"/>
    <property type="molecule type" value="Genomic_DNA"/>
</dbReference>
<feature type="compositionally biased region" description="Low complexity" evidence="2">
    <location>
        <begin position="1"/>
        <end position="25"/>
    </location>
</feature>
<evidence type="ECO:0008006" key="8">
    <source>
        <dbReference type="Google" id="ProtNLM"/>
    </source>
</evidence>
<evidence type="ECO:0000259" key="4">
    <source>
        <dbReference type="Pfam" id="PF03372"/>
    </source>
</evidence>
<evidence type="ECO:0000256" key="2">
    <source>
        <dbReference type="SAM" id="MobiDB-lite"/>
    </source>
</evidence>
<feature type="coiled-coil region" evidence="1">
    <location>
        <begin position="64"/>
        <end position="98"/>
    </location>
</feature>
<evidence type="ECO:0000256" key="3">
    <source>
        <dbReference type="SAM" id="Phobius"/>
    </source>
</evidence>
<comment type="caution">
    <text evidence="6">The sequence shown here is derived from an EMBL/GenBank/DDBJ whole genome shotgun (WGS) entry which is preliminary data.</text>
</comment>
<evidence type="ECO:0000259" key="5">
    <source>
        <dbReference type="Pfam" id="PF25298"/>
    </source>
</evidence>
<keyword evidence="3" id="KW-0812">Transmembrane</keyword>
<dbReference type="InterPro" id="IPR005135">
    <property type="entry name" value="Endo/exonuclease/phosphatase"/>
</dbReference>
<name>A0AAD9RDL7_9HYME</name>
<dbReference type="Pfam" id="PF25298">
    <property type="entry name" value="Baculo_FP_2nd"/>
    <property type="match status" value="1"/>
</dbReference>
<feature type="region of interest" description="Disordered" evidence="2">
    <location>
        <begin position="1"/>
        <end position="28"/>
    </location>
</feature>
<keyword evidence="3" id="KW-1133">Transmembrane helix</keyword>
<gene>
    <name evidence="6" type="ORF">KPH14_011602</name>
</gene>
<evidence type="ECO:0000256" key="1">
    <source>
        <dbReference type="SAM" id="Coils"/>
    </source>
</evidence>
<keyword evidence="3" id="KW-0472">Membrane</keyword>
<reference evidence="6" key="1">
    <citation type="submission" date="2021-08" db="EMBL/GenBank/DDBJ databases">
        <authorList>
            <person name="Misof B."/>
            <person name="Oliver O."/>
            <person name="Podsiadlowski L."/>
            <person name="Donath A."/>
            <person name="Peters R."/>
            <person name="Mayer C."/>
            <person name="Rust J."/>
            <person name="Gunkel S."/>
            <person name="Lesny P."/>
            <person name="Martin S."/>
            <person name="Oeyen J.P."/>
            <person name="Petersen M."/>
            <person name="Panagiotis P."/>
            <person name="Wilbrandt J."/>
            <person name="Tanja T."/>
        </authorList>
    </citation>
    <scope>NUCLEOTIDE SEQUENCE</scope>
    <source>
        <strain evidence="6">GBR_01_08_01A</strain>
        <tissue evidence="6">Thorax + abdomen</tissue>
    </source>
</reference>
<proteinExistence type="predicted"/>
<dbReference type="Gene3D" id="3.60.10.10">
    <property type="entry name" value="Endonuclease/exonuclease/phosphatase"/>
    <property type="match status" value="1"/>
</dbReference>
<keyword evidence="1" id="KW-0175">Coiled coil</keyword>